<sequence length="197" mass="22011">MTEKQNSGELVVNGDFATGDFTGWVHGSNAYMSVVPQEGGHVAVLMPVPYDTRIHLQQLVVRERSDGDYVVGFWLRTSDERGNAVPGVTRRAFVHFWVHPRDHLGEGIFYPFYAVATSSWIKHTWRFSITGRRNQDFEITFQNERKAPVGALAKPAGREGYQTVIVPEAGGGASRLNDEPDVDDCPFAIRDVTLFKA</sequence>
<dbReference type="Proteomes" id="UP000366945">
    <property type="component" value="Unassembled WGS sequence"/>
</dbReference>
<dbReference type="GeneID" id="300403179"/>
<proteinExistence type="predicted"/>
<dbReference type="Gene3D" id="2.60.120.260">
    <property type="entry name" value="Galactose-binding domain-like"/>
    <property type="match status" value="1"/>
</dbReference>
<gene>
    <name evidence="1" type="ORF">PPN31114_01122</name>
</gene>
<dbReference type="OrthoDB" id="8945736at2"/>
<evidence type="ECO:0000313" key="1">
    <source>
        <dbReference type="EMBL" id="VVD80877.1"/>
    </source>
</evidence>
<reference evidence="1 2" key="1">
    <citation type="submission" date="2019-08" db="EMBL/GenBank/DDBJ databases">
        <authorList>
            <person name="Peeters C."/>
        </authorList>
    </citation>
    <scope>NUCLEOTIDE SEQUENCE [LARGE SCALE GENOMIC DNA]</scope>
    <source>
        <strain evidence="1 2">LMG 31114</strain>
    </source>
</reference>
<dbReference type="RefSeq" id="WP_150678446.1">
    <property type="nucleotide sequence ID" value="NZ_CABPSK010000001.1"/>
</dbReference>
<name>A0A5E4SYZ6_9BURK</name>
<keyword evidence="2" id="KW-1185">Reference proteome</keyword>
<dbReference type="EMBL" id="CABPSK010000001">
    <property type="protein sequence ID" value="VVD80877.1"/>
    <property type="molecule type" value="Genomic_DNA"/>
</dbReference>
<evidence type="ECO:0000313" key="2">
    <source>
        <dbReference type="Proteomes" id="UP000366945"/>
    </source>
</evidence>
<protein>
    <submittedName>
        <fullName evidence="1">Uncharacterized protein</fullName>
    </submittedName>
</protein>
<accession>A0A5E4SYZ6</accession>
<dbReference type="AlphaFoldDB" id="A0A5E4SYZ6"/>
<organism evidence="1 2">
    <name type="scientific">Pandoraea pneumonica</name>
    <dbReference type="NCBI Taxonomy" id="2508299"/>
    <lineage>
        <taxon>Bacteria</taxon>
        <taxon>Pseudomonadati</taxon>
        <taxon>Pseudomonadota</taxon>
        <taxon>Betaproteobacteria</taxon>
        <taxon>Burkholderiales</taxon>
        <taxon>Burkholderiaceae</taxon>
        <taxon>Pandoraea</taxon>
    </lineage>
</organism>